<evidence type="ECO:0000313" key="2">
    <source>
        <dbReference type="EMBL" id="KMK11670.1"/>
    </source>
</evidence>
<protein>
    <submittedName>
        <fullName evidence="1">MarR family transcriptional regulator</fullName>
    </submittedName>
</protein>
<organism evidence="2 3">
    <name type="scientific">Pluralibacter gergoviae</name>
    <name type="common">Enterobacter gergoviae</name>
    <dbReference type="NCBI Taxonomy" id="61647"/>
    <lineage>
        <taxon>Bacteria</taxon>
        <taxon>Pseudomonadati</taxon>
        <taxon>Pseudomonadota</taxon>
        <taxon>Gammaproteobacteria</taxon>
        <taxon>Enterobacterales</taxon>
        <taxon>Enterobacteriaceae</taxon>
        <taxon>Pluralibacter</taxon>
    </lineage>
</organism>
<dbReference type="OrthoDB" id="6516106at2"/>
<reference evidence="1" key="2">
    <citation type="submission" date="2024-02" db="EMBL/GenBank/DDBJ databases">
        <authorList>
            <consortium name="Clinical and Environmental Microbiology Branch: Whole genome sequencing antimicrobial resistance pathogens in the healthcare setting"/>
        </authorList>
    </citation>
    <scope>NUCLEOTIDE SEQUENCE</scope>
    <source>
        <strain evidence="1">2021DK-00143</strain>
    </source>
</reference>
<reference evidence="2 3" key="1">
    <citation type="submission" date="2015-05" db="EMBL/GenBank/DDBJ databases">
        <title>Genome sequences of Pluralibacter gergoviae.</title>
        <authorList>
            <person name="Greninger A.L."/>
            <person name="Miller S."/>
        </authorList>
    </citation>
    <scope>NUCLEOTIDE SEQUENCE [LARGE SCALE GENOMIC DNA]</scope>
    <source>
        <strain evidence="2 3">JS81F13</strain>
    </source>
</reference>
<dbReference type="Proteomes" id="UP000036196">
    <property type="component" value="Unassembled WGS sequence"/>
</dbReference>
<dbReference type="eggNOG" id="ENOG502ZN95">
    <property type="taxonomic scope" value="Bacteria"/>
</dbReference>
<keyword evidence="3" id="KW-1185">Reference proteome</keyword>
<dbReference type="InterPro" id="IPR036388">
    <property type="entry name" value="WH-like_DNA-bd_sf"/>
</dbReference>
<comment type="caution">
    <text evidence="2">The sequence shown here is derived from an EMBL/GenBank/DDBJ whole genome shotgun (WGS) entry which is preliminary data.</text>
</comment>
<dbReference type="InterPro" id="IPR036390">
    <property type="entry name" value="WH_DNA-bd_sf"/>
</dbReference>
<dbReference type="SUPFAM" id="SSF46785">
    <property type="entry name" value="Winged helix' DNA-binding domain"/>
    <property type="match status" value="1"/>
</dbReference>
<evidence type="ECO:0000313" key="1">
    <source>
        <dbReference type="EMBL" id="EML1473208.1"/>
    </source>
</evidence>
<dbReference type="EMBL" id="ABLOKC030000026">
    <property type="protein sequence ID" value="EML1473208.1"/>
    <property type="molecule type" value="Genomic_DNA"/>
</dbReference>
<accession>A0A0F0VEX2</accession>
<dbReference type="AlphaFoldDB" id="A0A0F0VEX2"/>
<sequence>MDSTISPEALLRRRDIIKGNENFLQAIKEHYAINDKIYKQQPLFYKTILQESRFNIVLSICCFVFGNQASCVSEIKTLCARYKIASPNSVIALVTLLKTSGRITTWRSSDDRRKVLIAPTQKGLDELKRYMAGAFRPVGILYPAYNINLDLLDNENMRHGFFRRAAEYLFRGVTFSKIYPEISLFIDKDGGRMIALHLYLQAVAQRGTRGAVIEYSASALAKEFFVSRIHVSRMIKAAENAGYLRERKDGLLDIFPAFMQLIENYVGLYLAYTTHYLNIHPRSPK</sequence>
<dbReference type="Gene3D" id="1.10.10.10">
    <property type="entry name" value="Winged helix-like DNA-binding domain superfamily/Winged helix DNA-binding domain"/>
    <property type="match status" value="1"/>
</dbReference>
<proteinExistence type="predicted"/>
<evidence type="ECO:0000313" key="3">
    <source>
        <dbReference type="Proteomes" id="UP000036196"/>
    </source>
</evidence>
<name>A0A0F0VEX2_PLUGE</name>
<gene>
    <name evidence="2" type="ORF">ABW06_20315</name>
    <name evidence="1" type="ORF">QEG54_004000</name>
</gene>
<dbReference type="PATRIC" id="fig|61647.13.peg.3612"/>
<dbReference type="RefSeq" id="WP_045290814.1">
    <property type="nucleotide sequence ID" value="NZ_CACVCI010000001.1"/>
</dbReference>
<dbReference type="EMBL" id="LDZF01000026">
    <property type="protein sequence ID" value="KMK11670.1"/>
    <property type="molecule type" value="Genomic_DNA"/>
</dbReference>